<dbReference type="Proteomes" id="UP001492380">
    <property type="component" value="Unassembled WGS sequence"/>
</dbReference>
<feature type="transmembrane region" description="Helical" evidence="1">
    <location>
        <begin position="139"/>
        <end position="164"/>
    </location>
</feature>
<keyword evidence="1" id="KW-0812">Transmembrane</keyword>
<evidence type="ECO:0000256" key="1">
    <source>
        <dbReference type="SAM" id="Phobius"/>
    </source>
</evidence>
<evidence type="ECO:0000313" key="4">
    <source>
        <dbReference type="Proteomes" id="UP001492380"/>
    </source>
</evidence>
<accession>A0ABR1YHT8</accession>
<feature type="signal peptide" evidence="2">
    <location>
        <begin position="1"/>
        <end position="19"/>
    </location>
</feature>
<keyword evidence="1" id="KW-0472">Membrane</keyword>
<comment type="caution">
    <text evidence="3">The sequence shown here is derived from an EMBL/GenBank/DDBJ whole genome shotgun (WGS) entry which is preliminary data.</text>
</comment>
<keyword evidence="4" id="KW-1185">Reference proteome</keyword>
<dbReference type="EMBL" id="JBBWRZ010000008">
    <property type="protein sequence ID" value="KAK8230450.1"/>
    <property type="molecule type" value="Genomic_DNA"/>
</dbReference>
<reference evidence="3 4" key="1">
    <citation type="submission" date="2024-04" db="EMBL/GenBank/DDBJ databases">
        <title>Phyllosticta paracitricarpa is synonymous to the EU quarantine fungus P. citricarpa based on phylogenomic analyses.</title>
        <authorList>
            <consortium name="Lawrence Berkeley National Laboratory"/>
            <person name="Van Ingen-Buijs V.A."/>
            <person name="Van Westerhoven A.C."/>
            <person name="Haridas S."/>
            <person name="Skiadas P."/>
            <person name="Martin F."/>
            <person name="Groenewald J.Z."/>
            <person name="Crous P.W."/>
            <person name="Seidl M.F."/>
        </authorList>
    </citation>
    <scope>NUCLEOTIDE SEQUENCE [LARGE SCALE GENOMIC DNA]</scope>
    <source>
        <strain evidence="3 4">CBS 123374</strain>
    </source>
</reference>
<protein>
    <submittedName>
        <fullName evidence="3">Uncharacterized protein</fullName>
    </submittedName>
</protein>
<name>A0ABR1YHT8_9PEZI</name>
<proteinExistence type="predicted"/>
<evidence type="ECO:0000256" key="2">
    <source>
        <dbReference type="SAM" id="SignalP"/>
    </source>
</evidence>
<feature type="chain" id="PRO_5046341799" evidence="2">
    <location>
        <begin position="20"/>
        <end position="219"/>
    </location>
</feature>
<gene>
    <name evidence="3" type="ORF">HDK90DRAFT_322171</name>
</gene>
<keyword evidence="2" id="KW-0732">Signal</keyword>
<evidence type="ECO:0000313" key="3">
    <source>
        <dbReference type="EMBL" id="KAK8230450.1"/>
    </source>
</evidence>
<sequence length="219" mass="23940">MYIARLLILVARPPPGVVANHSWTHLAMDGTVLCRLLGCGEFCVDTTGLDYAGGLSIDALIASQRGRAEVLLSLTLFSLSRWSSVASWLEAVRMGTVSFARAGSVGEALQYPYCELASNGRLSKTLVALSADRGIRVPILSLLFTFFSLFLFSVLSFHVFELFITMIAPRRPASPLISDQKHPAVTGRLADPLWCLSTEQTEDRRNNSPVFQAPFCTSL</sequence>
<organism evidence="3 4">
    <name type="scientific">Phyllosticta capitalensis</name>
    <dbReference type="NCBI Taxonomy" id="121624"/>
    <lineage>
        <taxon>Eukaryota</taxon>
        <taxon>Fungi</taxon>
        <taxon>Dikarya</taxon>
        <taxon>Ascomycota</taxon>
        <taxon>Pezizomycotina</taxon>
        <taxon>Dothideomycetes</taxon>
        <taxon>Dothideomycetes incertae sedis</taxon>
        <taxon>Botryosphaeriales</taxon>
        <taxon>Phyllostictaceae</taxon>
        <taxon>Phyllosticta</taxon>
    </lineage>
</organism>
<keyword evidence="1" id="KW-1133">Transmembrane helix</keyword>